<dbReference type="AlphaFoldDB" id="A0A0K1PHE7"/>
<name>A0A0K1PHE7_9BACT</name>
<evidence type="ECO:0000313" key="2">
    <source>
        <dbReference type="EMBL" id="AKU92945.1"/>
    </source>
</evidence>
<accession>A0A0K1PHE7</accession>
<dbReference type="KEGG" id="vin:AKJ08_3332"/>
<evidence type="ECO:0000256" key="1">
    <source>
        <dbReference type="SAM" id="SignalP"/>
    </source>
</evidence>
<evidence type="ECO:0000313" key="3">
    <source>
        <dbReference type="Proteomes" id="UP000055590"/>
    </source>
</evidence>
<keyword evidence="1" id="KW-0732">Signal</keyword>
<protein>
    <submittedName>
        <fullName evidence="2">Uncharacterized protein</fullName>
    </submittedName>
</protein>
<keyword evidence="3" id="KW-1185">Reference proteome</keyword>
<feature type="signal peptide" evidence="1">
    <location>
        <begin position="1"/>
        <end position="18"/>
    </location>
</feature>
<dbReference type="STRING" id="1391653.AKJ08_3332"/>
<feature type="chain" id="PRO_5005465770" evidence="1">
    <location>
        <begin position="19"/>
        <end position="307"/>
    </location>
</feature>
<organism evidence="2 3">
    <name type="scientific">Vulgatibacter incomptus</name>
    <dbReference type="NCBI Taxonomy" id="1391653"/>
    <lineage>
        <taxon>Bacteria</taxon>
        <taxon>Pseudomonadati</taxon>
        <taxon>Myxococcota</taxon>
        <taxon>Myxococcia</taxon>
        <taxon>Myxococcales</taxon>
        <taxon>Cystobacterineae</taxon>
        <taxon>Vulgatibacteraceae</taxon>
        <taxon>Vulgatibacter</taxon>
    </lineage>
</organism>
<gene>
    <name evidence="2" type="ORF">AKJ08_3332</name>
</gene>
<dbReference type="EMBL" id="CP012332">
    <property type="protein sequence ID" value="AKU92945.1"/>
    <property type="molecule type" value="Genomic_DNA"/>
</dbReference>
<dbReference type="Proteomes" id="UP000055590">
    <property type="component" value="Chromosome"/>
</dbReference>
<proteinExistence type="predicted"/>
<sequence length="307" mass="33637">MLSALALSILLGSSKSYAAPPEPPAPLVSDQTARNRGAYPRIRSQPDGATDVFFESGGHDMRWDVLHAIEYVTPAGAIPYTKVGNASGDYLVSEQLLYNFVTNTAVPGPSDRMSIHRDVMVWNGGGALAYTNVVTGAGGSVAGWLGRDPYDPSTWEGWVAYTFYNGSWPSIGLHHIPTDTTLPEPYPSGDDRHPNLSMGKLVYESRSWELAWQYMGQPWTEKQVPLASWCTRYSRPKIGGRWGQLVAYQAECGGGRYLFVANIDNGNLYFVDAVGGGDVGFDIQLDRMAYVDGADVIHLIRFDELSM</sequence>
<reference evidence="2 3" key="1">
    <citation type="submission" date="2015-08" db="EMBL/GenBank/DDBJ databases">
        <authorList>
            <person name="Babu N.S."/>
            <person name="Beckwith C.J."/>
            <person name="Beseler K.G."/>
            <person name="Brison A."/>
            <person name="Carone J.V."/>
            <person name="Caskin T.P."/>
            <person name="Diamond M."/>
            <person name="Durham M.E."/>
            <person name="Foxe J.M."/>
            <person name="Go M."/>
            <person name="Henderson B.A."/>
            <person name="Jones I.B."/>
            <person name="McGettigan J.A."/>
            <person name="Micheletti S.J."/>
            <person name="Nasrallah M.E."/>
            <person name="Ortiz D."/>
            <person name="Piller C.R."/>
            <person name="Privatt S.R."/>
            <person name="Schneider S.L."/>
            <person name="Sharp S."/>
            <person name="Smith T.C."/>
            <person name="Stanton J.D."/>
            <person name="Ullery H.E."/>
            <person name="Wilson R.J."/>
            <person name="Serrano M.G."/>
            <person name="Buck G."/>
            <person name="Lee V."/>
            <person name="Wang Y."/>
            <person name="Carvalho R."/>
            <person name="Voegtly L."/>
            <person name="Shi R."/>
            <person name="Duckworth R."/>
            <person name="Johnson A."/>
            <person name="Loviza R."/>
            <person name="Walstead R."/>
            <person name="Shah Z."/>
            <person name="Kiflezghi M."/>
            <person name="Wade K."/>
            <person name="Ball S.L."/>
            <person name="Bradley K.W."/>
            <person name="Asai D.J."/>
            <person name="Bowman C.A."/>
            <person name="Russell D.A."/>
            <person name="Pope W.H."/>
            <person name="Jacobs-Sera D."/>
            <person name="Hendrix R.W."/>
            <person name="Hatfull G.F."/>
        </authorList>
    </citation>
    <scope>NUCLEOTIDE SEQUENCE [LARGE SCALE GENOMIC DNA]</scope>
    <source>
        <strain evidence="2 3">DSM 27710</strain>
    </source>
</reference>